<sequence>MCRKLHPDYEALQIALPRRTLCAIRFRCQVLQLTSPAKFWTGDEQSRLRKMYRTSTSDELKAAFPDRSRGSLEHRAMKIGIVRARRPYRPTRDLLLDELRAECFRQNITMPDLDVIANGKGYFKRKAWGGPHGCIDMNRIVKAIRELGGKISVRWEDDL</sequence>
<protein>
    <submittedName>
        <fullName evidence="1">Uncharacterized protein</fullName>
    </submittedName>
</protein>
<reference evidence="1 2" key="1">
    <citation type="submission" date="2016-08" db="EMBL/GenBank/DDBJ databases">
        <title>Whole genome sequence of Mesorhizobium sp. strain UASWS1009 isolated from industrial sewage.</title>
        <authorList>
            <person name="Crovadore J."/>
            <person name="Calmin G."/>
            <person name="Chablais R."/>
            <person name="Cochard B."/>
            <person name="Lefort F."/>
        </authorList>
    </citation>
    <scope>NUCLEOTIDE SEQUENCE [LARGE SCALE GENOMIC DNA]</scope>
    <source>
        <strain evidence="1 2">UASWS1009</strain>
    </source>
</reference>
<accession>A0A1C2EF02</accession>
<comment type="caution">
    <text evidence="1">The sequence shown here is derived from an EMBL/GenBank/DDBJ whole genome shotgun (WGS) entry which is preliminary data.</text>
</comment>
<dbReference type="Proteomes" id="UP000094412">
    <property type="component" value="Unassembled WGS sequence"/>
</dbReference>
<proteinExistence type="predicted"/>
<name>A0A1C2EF02_9HYPH</name>
<dbReference type="AlphaFoldDB" id="A0A1C2EF02"/>
<organism evidence="1 2">
    <name type="scientific">Mesorhizobium hungaricum</name>
    <dbReference type="NCBI Taxonomy" id="1566387"/>
    <lineage>
        <taxon>Bacteria</taxon>
        <taxon>Pseudomonadati</taxon>
        <taxon>Pseudomonadota</taxon>
        <taxon>Alphaproteobacteria</taxon>
        <taxon>Hyphomicrobiales</taxon>
        <taxon>Phyllobacteriaceae</taxon>
        <taxon>Mesorhizobium</taxon>
    </lineage>
</organism>
<keyword evidence="2" id="KW-1185">Reference proteome</keyword>
<evidence type="ECO:0000313" key="1">
    <source>
        <dbReference type="EMBL" id="OCX25583.1"/>
    </source>
</evidence>
<evidence type="ECO:0000313" key="2">
    <source>
        <dbReference type="Proteomes" id="UP000094412"/>
    </source>
</evidence>
<dbReference type="EMBL" id="MDEO01000015">
    <property type="protein sequence ID" value="OCX25583.1"/>
    <property type="molecule type" value="Genomic_DNA"/>
</dbReference>
<gene>
    <name evidence="1" type="ORF">QV13_00120</name>
</gene>